<evidence type="ECO:0000256" key="6">
    <source>
        <dbReference type="ARBA" id="ARBA00022840"/>
    </source>
</evidence>
<sequence>MDTVHASREGARAPHDALDSAVDQAASAEAARLERRHQAQSSRLPPVSSHAAASDFATPWDASAKAGAAAPPADGAVQAQAASPRLGVPLATEAAVAWAGPPAARHLAPLDPAKVSLASARPEGPDTARVDTAGIPATASASGVGPSVQSLAARANAVPPLAAGASKSPRANAVIAVGPAAAAGVAPSTRSALGGAIPQAHQLAPLPSPLTRDATSKTGVRHVVAGSQGGRRLLPMSGAGDLRPSVSPPTSAVSSTMASGAAGSIREPQLGAPGGYPGYTGVPACTPAQVIRFHKDLVSDYEVGEILEFKAVYFAGNGRVSKTRASNRRSNNHGFDDARGEYQVREGDHILYRYEVTGRLGAGSFGQVVRCLDHKTGESVAIKVVRNRKRFHKQARVEVALLERIRAADTDGTACVIHLRQSFVFRAHMCIVFPILSLNLYELIKQHSFRGFSLPTIRKFAVQLLRCLAMLDREKLVHCDLKPENVLLVKKGRSALRVIDFGSGCEEDRRMFTYIQSRFYRAPEVILGLPYGRPIDMWSLGCILAELYTGLPLFPGESERQQLQCIMETCGLPTQAMLAAASRRKTFFSEDGEPDLQADSKGRLRRPGTRTLAQAMRVSDGGFVSFLTECLQIDPSRRLKPQAGMAHPWIQEGLTQLAKTGSSAVAGWMGGTTSSSRHAASAAAGKEGAAADRAPAPDAAASKASGSGRAQAADDEAADAKTGPSSGGAAGAAAAGAGPAASGAPAHAWRTGAGHAGGLGSGPVVTVPPGQPLLRMQGDNISSPGGDDASPARRGRTHRVASTENSTVLSPMRPPPVSSGASLRRPGPFREGSDTSSISAAVRSKHSASSVRLPAGMRVANPTPPSRSTVAASVPDAAPTDDAASGSSASAAVAGAQSSPRQVHHAPSASASAVSSGAPARPGAGRSTTTQGLRARALEAGAPVKEATEDEDAALGETAR</sequence>
<dbReference type="SUPFAM" id="SSF56112">
    <property type="entry name" value="Protein kinase-like (PK-like)"/>
    <property type="match status" value="1"/>
</dbReference>
<evidence type="ECO:0000256" key="1">
    <source>
        <dbReference type="ARBA" id="ARBA00008867"/>
    </source>
</evidence>
<organism evidence="10 11">
    <name type="scientific">Cafeteria roenbergensis</name>
    <name type="common">Marine flagellate</name>
    <dbReference type="NCBI Taxonomy" id="33653"/>
    <lineage>
        <taxon>Eukaryota</taxon>
        <taxon>Sar</taxon>
        <taxon>Stramenopiles</taxon>
        <taxon>Bigyra</taxon>
        <taxon>Opalozoa</taxon>
        <taxon>Bicosoecida</taxon>
        <taxon>Cafeteriaceae</taxon>
        <taxon>Cafeteria</taxon>
    </lineage>
</organism>
<dbReference type="GO" id="GO:0004674">
    <property type="term" value="F:protein serine/threonine kinase activity"/>
    <property type="evidence" value="ECO:0007669"/>
    <property type="project" value="UniProtKB-KW"/>
</dbReference>
<feature type="compositionally biased region" description="Low complexity" evidence="8">
    <location>
        <begin position="671"/>
        <end position="711"/>
    </location>
</feature>
<evidence type="ECO:0000256" key="4">
    <source>
        <dbReference type="ARBA" id="ARBA00022741"/>
    </source>
</evidence>
<feature type="domain" description="Protein kinase" evidence="9">
    <location>
        <begin position="354"/>
        <end position="650"/>
    </location>
</feature>
<feature type="region of interest" description="Disordered" evidence="8">
    <location>
        <begin position="1"/>
        <end position="54"/>
    </location>
</feature>
<feature type="compositionally biased region" description="Low complexity" evidence="8">
    <location>
        <begin position="868"/>
        <end position="927"/>
    </location>
</feature>
<dbReference type="CDD" id="cd14210">
    <property type="entry name" value="PKc_DYRK"/>
    <property type="match status" value="1"/>
</dbReference>
<keyword evidence="3" id="KW-0808">Transferase</keyword>
<dbReference type="AlphaFoldDB" id="A0A5A8D2Y6"/>
<keyword evidence="4 7" id="KW-0547">Nucleotide-binding</keyword>
<feature type="compositionally biased region" description="Low complexity" evidence="8">
    <location>
        <begin position="248"/>
        <end position="259"/>
    </location>
</feature>
<name>A0A5A8D2Y6_CAFRO</name>
<dbReference type="Pfam" id="PF00069">
    <property type="entry name" value="Pkinase"/>
    <property type="match status" value="1"/>
</dbReference>
<dbReference type="InterPro" id="IPR050494">
    <property type="entry name" value="Ser_Thr_dual-spec_kinase"/>
</dbReference>
<evidence type="ECO:0000256" key="3">
    <source>
        <dbReference type="ARBA" id="ARBA00022679"/>
    </source>
</evidence>
<comment type="similarity">
    <text evidence="1">Belongs to the protein kinase superfamily. CMGC Ser/Thr protein kinase family. MNB/DYRK subfamily.</text>
</comment>
<dbReference type="GO" id="GO:0005524">
    <property type="term" value="F:ATP binding"/>
    <property type="evidence" value="ECO:0007669"/>
    <property type="project" value="UniProtKB-UniRule"/>
</dbReference>
<accession>A0A5A8D2Y6</accession>
<dbReference type="GO" id="GO:0005856">
    <property type="term" value="C:cytoskeleton"/>
    <property type="evidence" value="ECO:0007669"/>
    <property type="project" value="TreeGrafter"/>
</dbReference>
<gene>
    <name evidence="10" type="ORF">FNF28_05828</name>
</gene>
<keyword evidence="2" id="KW-0723">Serine/threonine-protein kinase</keyword>
<evidence type="ECO:0000259" key="9">
    <source>
        <dbReference type="PROSITE" id="PS50011"/>
    </source>
</evidence>
<dbReference type="PROSITE" id="PS50011">
    <property type="entry name" value="PROTEIN_KINASE_DOM"/>
    <property type="match status" value="1"/>
</dbReference>
<comment type="caution">
    <text evidence="10">The sequence shown here is derived from an EMBL/GenBank/DDBJ whole genome shotgun (WGS) entry which is preliminary data.</text>
</comment>
<evidence type="ECO:0000313" key="11">
    <source>
        <dbReference type="Proteomes" id="UP000324907"/>
    </source>
</evidence>
<evidence type="ECO:0000256" key="2">
    <source>
        <dbReference type="ARBA" id="ARBA00022527"/>
    </source>
</evidence>
<dbReference type="PROSITE" id="PS00108">
    <property type="entry name" value="PROTEIN_KINASE_ST"/>
    <property type="match status" value="1"/>
</dbReference>
<protein>
    <recommendedName>
        <fullName evidence="9">Protein kinase domain-containing protein</fullName>
    </recommendedName>
</protein>
<dbReference type="InterPro" id="IPR017441">
    <property type="entry name" value="Protein_kinase_ATP_BS"/>
</dbReference>
<evidence type="ECO:0000256" key="8">
    <source>
        <dbReference type="SAM" id="MobiDB-lite"/>
    </source>
</evidence>
<dbReference type="SMART" id="SM00220">
    <property type="entry name" value="S_TKc"/>
    <property type="match status" value="1"/>
</dbReference>
<dbReference type="PROSITE" id="PS00107">
    <property type="entry name" value="PROTEIN_KINASE_ATP"/>
    <property type="match status" value="1"/>
</dbReference>
<feature type="binding site" evidence="7">
    <location>
        <position position="383"/>
    </location>
    <ligand>
        <name>ATP</name>
        <dbReference type="ChEBI" id="CHEBI:30616"/>
    </ligand>
</feature>
<feature type="region of interest" description="Disordered" evidence="8">
    <location>
        <begin position="668"/>
        <end position="960"/>
    </location>
</feature>
<dbReference type="InterPro" id="IPR011009">
    <property type="entry name" value="Kinase-like_dom_sf"/>
</dbReference>
<proteinExistence type="inferred from homology"/>
<dbReference type="PANTHER" id="PTHR24058:SF22">
    <property type="entry name" value="DUAL SPECIFICITY TYROSINE-PHOSPHORYLATION-REGULATED KINASE 4"/>
    <property type="match status" value="1"/>
</dbReference>
<feature type="compositionally biased region" description="Basic and acidic residues" evidence="8">
    <location>
        <begin position="1"/>
        <end position="18"/>
    </location>
</feature>
<dbReference type="Gene3D" id="1.10.510.10">
    <property type="entry name" value="Transferase(Phosphotransferase) domain 1"/>
    <property type="match status" value="1"/>
</dbReference>
<dbReference type="PANTHER" id="PTHR24058">
    <property type="entry name" value="DUAL SPECIFICITY PROTEIN KINASE"/>
    <property type="match status" value="1"/>
</dbReference>
<feature type="compositionally biased region" description="Low complexity" evidence="8">
    <location>
        <begin position="19"/>
        <end position="30"/>
    </location>
</feature>
<dbReference type="Gene3D" id="3.30.200.20">
    <property type="entry name" value="Phosphorylase Kinase, domain 1"/>
    <property type="match status" value="1"/>
</dbReference>
<dbReference type="InterPro" id="IPR000719">
    <property type="entry name" value="Prot_kinase_dom"/>
</dbReference>
<evidence type="ECO:0000256" key="7">
    <source>
        <dbReference type="PROSITE-ProRule" id="PRU10141"/>
    </source>
</evidence>
<keyword evidence="5" id="KW-0418">Kinase</keyword>
<feature type="region of interest" description="Disordered" evidence="8">
    <location>
        <begin position="223"/>
        <end position="269"/>
    </location>
</feature>
<reference evidence="10 11" key="1">
    <citation type="submission" date="2019-07" db="EMBL/GenBank/DDBJ databases">
        <title>Genomes of Cafeteria roenbergensis.</title>
        <authorList>
            <person name="Fischer M.G."/>
            <person name="Hackl T."/>
            <person name="Roman M."/>
        </authorList>
    </citation>
    <scope>NUCLEOTIDE SEQUENCE [LARGE SCALE GENOMIC DNA]</scope>
    <source>
        <strain evidence="10 11">RCC970-E3</strain>
    </source>
</reference>
<keyword evidence="6 7" id="KW-0067">ATP-binding</keyword>
<evidence type="ECO:0000256" key="5">
    <source>
        <dbReference type="ARBA" id="ARBA00022777"/>
    </source>
</evidence>
<feature type="compositionally biased region" description="Low complexity" evidence="8">
    <location>
        <begin position="731"/>
        <end position="746"/>
    </location>
</feature>
<dbReference type="EMBL" id="VLTL01000127">
    <property type="protein sequence ID" value="KAA0159575.1"/>
    <property type="molecule type" value="Genomic_DNA"/>
</dbReference>
<feature type="compositionally biased region" description="Polar residues" evidence="8">
    <location>
        <begin position="800"/>
        <end position="809"/>
    </location>
</feature>
<dbReference type="InterPro" id="IPR008271">
    <property type="entry name" value="Ser/Thr_kinase_AS"/>
</dbReference>
<dbReference type="GO" id="GO:0005737">
    <property type="term" value="C:cytoplasm"/>
    <property type="evidence" value="ECO:0007669"/>
    <property type="project" value="TreeGrafter"/>
</dbReference>
<evidence type="ECO:0000313" key="10">
    <source>
        <dbReference type="EMBL" id="KAA0159575.1"/>
    </source>
</evidence>
<dbReference type="Proteomes" id="UP000324907">
    <property type="component" value="Unassembled WGS sequence"/>
</dbReference>